<dbReference type="Pfam" id="PF03466">
    <property type="entry name" value="LysR_substrate"/>
    <property type="match status" value="1"/>
</dbReference>
<dbReference type="GO" id="GO:0003677">
    <property type="term" value="F:DNA binding"/>
    <property type="evidence" value="ECO:0007669"/>
    <property type="project" value="UniProtKB-KW"/>
</dbReference>
<dbReference type="InterPro" id="IPR005119">
    <property type="entry name" value="LysR_subst-bd"/>
</dbReference>
<proteinExistence type="inferred from homology"/>
<evidence type="ECO:0000259" key="5">
    <source>
        <dbReference type="PROSITE" id="PS50931"/>
    </source>
</evidence>
<dbReference type="SUPFAM" id="SSF46785">
    <property type="entry name" value="Winged helix' DNA-binding domain"/>
    <property type="match status" value="1"/>
</dbReference>
<dbReference type="Gene3D" id="3.40.190.290">
    <property type="match status" value="1"/>
</dbReference>
<keyword evidence="4" id="KW-0804">Transcription</keyword>
<dbReference type="RefSeq" id="WP_106689641.1">
    <property type="nucleotide sequence ID" value="NZ_PXNQ02000001.1"/>
</dbReference>
<dbReference type="GO" id="GO:0005829">
    <property type="term" value="C:cytosol"/>
    <property type="evidence" value="ECO:0007669"/>
    <property type="project" value="TreeGrafter"/>
</dbReference>
<feature type="domain" description="HTH lysR-type" evidence="5">
    <location>
        <begin position="10"/>
        <end position="67"/>
    </location>
</feature>
<comment type="caution">
    <text evidence="6">The sequence shown here is derived from an EMBL/GenBank/DDBJ whole genome shotgun (WGS) entry which is preliminary data.</text>
</comment>
<evidence type="ECO:0000313" key="7">
    <source>
        <dbReference type="Proteomes" id="UP000238137"/>
    </source>
</evidence>
<evidence type="ECO:0000313" key="6">
    <source>
        <dbReference type="EMBL" id="RNF36094.1"/>
    </source>
</evidence>
<dbReference type="PANTHER" id="PTHR30419:SF8">
    <property type="entry name" value="NITROGEN ASSIMILATION TRANSCRIPTIONAL ACTIVATOR-RELATED"/>
    <property type="match status" value="1"/>
</dbReference>
<accession>A0A422R1K1</accession>
<protein>
    <submittedName>
        <fullName evidence="6">LysR family transcriptional regulator</fullName>
    </submittedName>
</protein>
<keyword evidence="2" id="KW-0805">Transcription regulation</keyword>
<evidence type="ECO:0000256" key="3">
    <source>
        <dbReference type="ARBA" id="ARBA00023125"/>
    </source>
</evidence>
<reference evidence="6" key="1">
    <citation type="submission" date="2018-05" db="EMBL/GenBank/DDBJ databases">
        <title>Reclassification of Methylarcula marina and Methylarcula terricola as Paracoccus methylarcula sp.nov., comb.nov. and Paracoccus terricola comb.nov.</title>
        <authorList>
            <person name="Shmareva M.N."/>
            <person name="Doronina N.V."/>
            <person name="Vasilenko O.V."/>
            <person name="Tarlachkov S.V."/>
            <person name="Trotsenko Y.A."/>
        </authorList>
    </citation>
    <scope>NUCLEOTIDE SEQUENCE [LARGE SCALE GENOMIC DNA]</scope>
    <source>
        <strain evidence="6">VKM B-2159</strain>
    </source>
</reference>
<dbReference type="OrthoDB" id="9803030at2"/>
<dbReference type="InterPro" id="IPR036390">
    <property type="entry name" value="WH_DNA-bd_sf"/>
</dbReference>
<dbReference type="AlphaFoldDB" id="A0A422R1K1"/>
<name>A0A422R1K1_9RHOB</name>
<sequence length="317" mass="34982">MSKPPSRLMLKPAQLRLIHEIARHGQLQMAAESCAMTQPAASRMLAEIERLVDARLFLRQPKGMEPTEIGQTVLRRARVILREMFSMATDVQEMQGGIAGSVRVGAVTGPAVGYLVSAIREIKAQAPEADITVDVLPSRDLLTHLAAGDMDFVLARILPEFDSRDFNILPMRDEKVSFLARASHPLSRAASVTLTELIDYEWIMQQRGAPIREATLAAFASVGLPDPRNIVSSPSLLLTIAYLAQSDAVSAMSDEVAQLLLRPPISAGLTTLPMPHEIRVSPYYLLSLRRRPLSPLALRLRDSVIRHSKLLTRNDMV</sequence>
<gene>
    <name evidence="6" type="ORF">A7A09_001440</name>
</gene>
<dbReference type="InterPro" id="IPR036388">
    <property type="entry name" value="WH-like_DNA-bd_sf"/>
</dbReference>
<dbReference type="Pfam" id="PF00126">
    <property type="entry name" value="HTH_1"/>
    <property type="match status" value="1"/>
</dbReference>
<keyword evidence="3" id="KW-0238">DNA-binding</keyword>
<evidence type="ECO:0000256" key="4">
    <source>
        <dbReference type="ARBA" id="ARBA00023163"/>
    </source>
</evidence>
<keyword evidence="7" id="KW-1185">Reference proteome</keyword>
<dbReference type="SUPFAM" id="SSF53850">
    <property type="entry name" value="Periplasmic binding protein-like II"/>
    <property type="match status" value="1"/>
</dbReference>
<evidence type="ECO:0000256" key="1">
    <source>
        <dbReference type="ARBA" id="ARBA00009437"/>
    </source>
</evidence>
<dbReference type="PANTHER" id="PTHR30419">
    <property type="entry name" value="HTH-TYPE TRANSCRIPTIONAL REGULATOR YBHD"/>
    <property type="match status" value="1"/>
</dbReference>
<dbReference type="PROSITE" id="PS50931">
    <property type="entry name" value="HTH_LYSR"/>
    <property type="match status" value="1"/>
</dbReference>
<dbReference type="Proteomes" id="UP000238137">
    <property type="component" value="Unassembled WGS sequence"/>
</dbReference>
<dbReference type="GO" id="GO:0003700">
    <property type="term" value="F:DNA-binding transcription factor activity"/>
    <property type="evidence" value="ECO:0007669"/>
    <property type="project" value="InterPro"/>
</dbReference>
<evidence type="ECO:0000256" key="2">
    <source>
        <dbReference type="ARBA" id="ARBA00023015"/>
    </source>
</evidence>
<dbReference type="Gene3D" id="1.10.10.10">
    <property type="entry name" value="Winged helix-like DNA-binding domain superfamily/Winged helix DNA-binding domain"/>
    <property type="match status" value="1"/>
</dbReference>
<dbReference type="EMBL" id="PXNQ02000001">
    <property type="protein sequence ID" value="RNF36094.1"/>
    <property type="molecule type" value="Genomic_DNA"/>
</dbReference>
<dbReference type="InterPro" id="IPR000847">
    <property type="entry name" value="LysR_HTH_N"/>
</dbReference>
<organism evidence="6 7">
    <name type="scientific">Paracoccus methylarcula</name>
    <dbReference type="NCBI Taxonomy" id="72022"/>
    <lineage>
        <taxon>Bacteria</taxon>
        <taxon>Pseudomonadati</taxon>
        <taxon>Pseudomonadota</taxon>
        <taxon>Alphaproteobacteria</taxon>
        <taxon>Rhodobacterales</taxon>
        <taxon>Paracoccaceae</taxon>
        <taxon>Paracoccus</taxon>
    </lineage>
</organism>
<dbReference type="InterPro" id="IPR050950">
    <property type="entry name" value="HTH-type_LysR_regulators"/>
</dbReference>
<comment type="similarity">
    <text evidence="1">Belongs to the LysR transcriptional regulatory family.</text>
</comment>